<reference evidence="2" key="1">
    <citation type="submission" date="2019-04" db="EMBL/GenBank/DDBJ databases">
        <authorList>
            <consortium name="Science for Life Laboratories"/>
        </authorList>
    </citation>
    <scope>NUCLEOTIDE SEQUENCE</scope>
    <source>
        <strain evidence="2">MBLW1</strain>
    </source>
</reference>
<dbReference type="EMBL" id="LR593887">
    <property type="protein sequence ID" value="VTS07730.1"/>
    <property type="molecule type" value="Genomic_DNA"/>
</dbReference>
<organism evidence="2">
    <name type="scientific">Tuwongella immobilis</name>
    <dbReference type="NCBI Taxonomy" id="692036"/>
    <lineage>
        <taxon>Bacteria</taxon>
        <taxon>Pseudomonadati</taxon>
        <taxon>Planctomycetota</taxon>
        <taxon>Planctomycetia</taxon>
        <taxon>Gemmatales</taxon>
        <taxon>Gemmataceae</taxon>
        <taxon>Tuwongella</taxon>
    </lineage>
</organism>
<feature type="transmembrane region" description="Helical" evidence="1">
    <location>
        <begin position="60"/>
        <end position="80"/>
    </location>
</feature>
<keyword evidence="3" id="KW-1185">Reference proteome</keyword>
<evidence type="ECO:0000313" key="3">
    <source>
        <dbReference type="Proteomes" id="UP000464378"/>
    </source>
</evidence>
<dbReference type="EMBL" id="LR586016">
    <property type="protein sequence ID" value="VIP05187.1"/>
    <property type="molecule type" value="Genomic_DNA"/>
</dbReference>
<name>A0A6C2YUZ6_9BACT</name>
<gene>
    <name evidence="2" type="ORF">GMBLW1_40060</name>
</gene>
<dbReference type="RefSeq" id="WP_162660249.1">
    <property type="nucleotide sequence ID" value="NZ_LR593887.1"/>
</dbReference>
<feature type="transmembrane region" description="Helical" evidence="1">
    <location>
        <begin position="132"/>
        <end position="151"/>
    </location>
</feature>
<dbReference type="AlphaFoldDB" id="A0A6C2YUZ6"/>
<keyword evidence="1" id="KW-1133">Transmembrane helix</keyword>
<sequence length="160" mass="17724">MNRPTPRPPARRWFFRFGFITCVLPVCEAFLTAILERFSLTAGRPIGPIGYLMKTELAPLIWAMMIVGCFSLILWAWLVARSFAQDAEQNGGKLAPTARWIAGVCSVAAIGGAIWVWWQAGDRFRWEEWKFFGGYALGGGILGLIACVGGGRNPKAPRFD</sequence>
<evidence type="ECO:0000256" key="1">
    <source>
        <dbReference type="SAM" id="Phobius"/>
    </source>
</evidence>
<accession>A0A6C2YUZ6</accession>
<keyword evidence="1" id="KW-0472">Membrane</keyword>
<keyword evidence="1" id="KW-0812">Transmembrane</keyword>
<evidence type="ECO:0000313" key="2">
    <source>
        <dbReference type="EMBL" id="VIP05187.1"/>
    </source>
</evidence>
<protein>
    <submittedName>
        <fullName evidence="2">Uncharacterized protein</fullName>
    </submittedName>
</protein>
<dbReference type="Proteomes" id="UP000464378">
    <property type="component" value="Chromosome"/>
</dbReference>
<feature type="transmembrane region" description="Helical" evidence="1">
    <location>
        <begin position="13"/>
        <end position="35"/>
    </location>
</feature>
<dbReference type="KEGG" id="tim:GMBLW1_40060"/>
<proteinExistence type="predicted"/>
<dbReference type="InParanoid" id="A0A6C2YUZ6"/>
<feature type="transmembrane region" description="Helical" evidence="1">
    <location>
        <begin position="100"/>
        <end position="120"/>
    </location>
</feature>